<keyword evidence="5" id="KW-0520">NAD</keyword>
<evidence type="ECO:0000256" key="5">
    <source>
        <dbReference type="ARBA" id="ARBA00023027"/>
    </source>
</evidence>
<dbReference type="GO" id="GO:0005634">
    <property type="term" value="C:nucleus"/>
    <property type="evidence" value="ECO:0007669"/>
    <property type="project" value="TreeGrafter"/>
</dbReference>
<dbReference type="PANTHER" id="PTHR11085">
    <property type="entry name" value="NAD-DEPENDENT PROTEIN DEACYLASE SIRTUIN-5, MITOCHONDRIAL-RELATED"/>
    <property type="match status" value="1"/>
</dbReference>
<evidence type="ECO:0000313" key="9">
    <source>
        <dbReference type="Proteomes" id="UP000887569"/>
    </source>
</evidence>
<dbReference type="WBParaSite" id="PgR036_g030_t03">
    <property type="protein sequence ID" value="PgR036_g030_t03"/>
    <property type="gene ID" value="PgR036_g030"/>
</dbReference>
<dbReference type="EC" id="2.3.1.286" evidence="1"/>
<dbReference type="InterPro" id="IPR026590">
    <property type="entry name" value="Ssirtuin_cat_dom"/>
</dbReference>
<dbReference type="Pfam" id="PF02146">
    <property type="entry name" value="SIR2"/>
    <property type="match status" value="1"/>
</dbReference>
<dbReference type="GO" id="GO:0000122">
    <property type="term" value="P:negative regulation of transcription by RNA polymerase II"/>
    <property type="evidence" value="ECO:0007669"/>
    <property type="project" value="TreeGrafter"/>
</dbReference>
<evidence type="ECO:0000256" key="2">
    <source>
        <dbReference type="ARBA" id="ARBA00022679"/>
    </source>
</evidence>
<sequence>MAAAYAAALSSYGNKGLLGLPEYIDNTEDLLVKVRTLACWIRSSRCCVMHTGAGISTAAGIPDFRGPNGVWTLEAKNEKAESVDFTIAQPTYTHFAINALEKRNIVKFVVSQNVDGLHVRSGFPLNRLAELHGNVFVEVCEKCHRKYYRSDPVGSVGFKLTGGRCEGTIHGRPCRGGRLRDMCLDWEDALPDEDLKMAHSFSKAADLSICLGTTLQIQPSGDLPLLARKNGGRLVTVNLQHTKHHSKTDLVINSRVDDVMRMLMDELGIDVEEESQFESLVGSAVLILLSSCADPLFSILATFEPSNKMICPHVLFIRSRGVISR</sequence>
<protein>
    <recommendedName>
        <fullName evidence="1">protein acetyllysine N-acetyltransferase</fullName>
        <ecNumber evidence="1">2.3.1.286</ecNumber>
    </recommendedName>
</protein>
<evidence type="ECO:0000313" key="10">
    <source>
        <dbReference type="WBParaSite" id="PgR036_g030_t03"/>
    </source>
</evidence>
<dbReference type="GO" id="GO:0017136">
    <property type="term" value="F:histone deacetylase activity, NAD-dependent"/>
    <property type="evidence" value="ECO:0007669"/>
    <property type="project" value="TreeGrafter"/>
</dbReference>
<feature type="domain" description="Deacetylase sirtuin-type" evidence="8">
    <location>
        <begin position="27"/>
        <end position="270"/>
    </location>
</feature>
<evidence type="ECO:0000256" key="1">
    <source>
        <dbReference type="ARBA" id="ARBA00012928"/>
    </source>
</evidence>
<comment type="similarity">
    <text evidence="6">Belongs to the sirtuin family. Class IV subfamily.</text>
</comment>
<reference evidence="10" key="1">
    <citation type="submission" date="2022-11" db="UniProtKB">
        <authorList>
            <consortium name="WormBaseParasite"/>
        </authorList>
    </citation>
    <scope>IDENTIFICATION</scope>
</reference>
<evidence type="ECO:0000256" key="3">
    <source>
        <dbReference type="ARBA" id="ARBA00022723"/>
    </source>
</evidence>
<dbReference type="GO" id="GO:0003714">
    <property type="term" value="F:transcription corepressor activity"/>
    <property type="evidence" value="ECO:0007669"/>
    <property type="project" value="TreeGrafter"/>
</dbReference>
<evidence type="ECO:0000256" key="7">
    <source>
        <dbReference type="PROSITE-ProRule" id="PRU00236"/>
    </source>
</evidence>
<dbReference type="GO" id="GO:0046872">
    <property type="term" value="F:metal ion binding"/>
    <property type="evidence" value="ECO:0007669"/>
    <property type="project" value="UniProtKB-KW"/>
</dbReference>
<dbReference type="Gene3D" id="3.40.50.1220">
    <property type="entry name" value="TPP-binding domain"/>
    <property type="match status" value="1"/>
</dbReference>
<feature type="binding site" evidence="7">
    <location>
        <position position="140"/>
    </location>
    <ligand>
        <name>Zn(2+)</name>
        <dbReference type="ChEBI" id="CHEBI:29105"/>
    </ligand>
</feature>
<dbReference type="AlphaFoldDB" id="A0A915BE04"/>
<keyword evidence="4 7" id="KW-0862">Zinc</keyword>
<name>A0A915BE04_PARUN</name>
<evidence type="ECO:0000256" key="4">
    <source>
        <dbReference type="ARBA" id="ARBA00022833"/>
    </source>
</evidence>
<evidence type="ECO:0000259" key="8">
    <source>
        <dbReference type="PROSITE" id="PS50305"/>
    </source>
</evidence>
<organism evidence="9 10">
    <name type="scientific">Parascaris univalens</name>
    <name type="common">Nematode worm</name>
    <dbReference type="NCBI Taxonomy" id="6257"/>
    <lineage>
        <taxon>Eukaryota</taxon>
        <taxon>Metazoa</taxon>
        <taxon>Ecdysozoa</taxon>
        <taxon>Nematoda</taxon>
        <taxon>Chromadorea</taxon>
        <taxon>Rhabditida</taxon>
        <taxon>Spirurina</taxon>
        <taxon>Ascaridomorpha</taxon>
        <taxon>Ascaridoidea</taxon>
        <taxon>Ascarididae</taxon>
        <taxon>Parascaris</taxon>
    </lineage>
</organism>
<dbReference type="SUPFAM" id="SSF52467">
    <property type="entry name" value="DHS-like NAD/FAD-binding domain"/>
    <property type="match status" value="1"/>
</dbReference>
<keyword evidence="3 7" id="KW-0479">Metal-binding</keyword>
<keyword evidence="9" id="KW-1185">Reference proteome</keyword>
<dbReference type="Proteomes" id="UP000887569">
    <property type="component" value="Unplaced"/>
</dbReference>
<dbReference type="InterPro" id="IPR029035">
    <property type="entry name" value="DHS-like_NAD/FAD-binding_dom"/>
</dbReference>
<accession>A0A915BE04</accession>
<proteinExistence type="inferred from homology"/>
<dbReference type="Gene3D" id="2.20.28.200">
    <property type="match status" value="1"/>
</dbReference>
<dbReference type="InterPro" id="IPR050134">
    <property type="entry name" value="NAD-dep_sirtuin_deacylases"/>
</dbReference>
<feature type="binding site" evidence="7">
    <location>
        <position position="174"/>
    </location>
    <ligand>
        <name>Zn(2+)</name>
        <dbReference type="ChEBI" id="CHEBI:29105"/>
    </ligand>
</feature>
<evidence type="ECO:0000256" key="6">
    <source>
        <dbReference type="ARBA" id="ARBA00038170"/>
    </source>
</evidence>
<dbReference type="GO" id="GO:0070403">
    <property type="term" value="F:NAD+ binding"/>
    <property type="evidence" value="ECO:0007669"/>
    <property type="project" value="InterPro"/>
</dbReference>
<dbReference type="GO" id="GO:0141050">
    <property type="term" value="F:histone H3K deacetylase activity"/>
    <property type="evidence" value="ECO:0007669"/>
    <property type="project" value="UniProtKB-ARBA"/>
</dbReference>
<dbReference type="PROSITE" id="PS50305">
    <property type="entry name" value="SIRTUIN"/>
    <property type="match status" value="1"/>
</dbReference>
<dbReference type="FunFam" id="3.40.50.1220:FF:000038">
    <property type="entry name" value="NAD-dependent protein deacetylase sirtuin-6 isoform X2"/>
    <property type="match status" value="1"/>
</dbReference>
<dbReference type="InterPro" id="IPR003000">
    <property type="entry name" value="Sirtuin"/>
</dbReference>
<feature type="binding site" evidence="7">
    <location>
        <position position="165"/>
    </location>
    <ligand>
        <name>Zn(2+)</name>
        <dbReference type="ChEBI" id="CHEBI:29105"/>
    </ligand>
</feature>
<keyword evidence="2" id="KW-0808">Transferase</keyword>
<dbReference type="PANTHER" id="PTHR11085:SF12">
    <property type="entry name" value="NAD-DEPENDENT PROTEIN DEACYLASE SIRTUIN-6"/>
    <property type="match status" value="1"/>
</dbReference>
<feature type="binding site" evidence="7">
    <location>
        <position position="143"/>
    </location>
    <ligand>
        <name>Zn(2+)</name>
        <dbReference type="ChEBI" id="CHEBI:29105"/>
    </ligand>
</feature>
<feature type="active site" description="Proton acceptor" evidence="7">
    <location>
        <position position="132"/>
    </location>
</feature>